<dbReference type="NCBIfam" id="TIGR04183">
    <property type="entry name" value="Por_Secre_tail"/>
    <property type="match status" value="1"/>
</dbReference>
<dbReference type="Pfam" id="PF13229">
    <property type="entry name" value="Beta_helix"/>
    <property type="match status" value="1"/>
</dbReference>
<evidence type="ECO:0000256" key="1">
    <source>
        <dbReference type="ARBA" id="ARBA00004906"/>
    </source>
</evidence>
<dbReference type="SMART" id="SM00710">
    <property type="entry name" value="PbH1"/>
    <property type="match status" value="5"/>
</dbReference>
<dbReference type="Gene3D" id="2.60.40.4070">
    <property type="match status" value="1"/>
</dbReference>
<dbReference type="InterPro" id="IPR012334">
    <property type="entry name" value="Pectin_lyas_fold"/>
</dbReference>
<dbReference type="InterPro" id="IPR022441">
    <property type="entry name" value="Para_beta_helix_rpt-2"/>
</dbReference>
<sequence>MPKINITVQSQSGIKRNWIYHNTPSGIGSFDGNIPIRENVVDSNEVTGIHIYVGEYNQRPDLGTLNDPGKNVLFGNYEYDLAYLCPLEPLNAVGNYWRTIHTADIRSRIYYPPPPGGSIDFDPIAASDRVASVTYDSRCSTDVIVTGDLTVDPNVTLTIAPGKTFMFTTTPDCTTSTGHSINLCELLVNGTLNADGTVDQKINFNSYGEVHSPGDWYGIVLKPNGIANFANCLLQCAYNGIDAESSSTLFVDSSTIEMNQVCGINIFRSESAEIRNSKIKSNTYGIYCSNAAPVITNNELLDNKYGIFLKGSNGAVIAQNQINGSGPPSPIPTLDGIFVHWTSDILLNENRIKDYGQTGIHCDYFTYARIYGDKILNCYNGILCSDFSDPYVRWCTIDTNKTGVFCEFNSYPDLGIWENVPEPDPGNNSILLDNSYWVVNANPEPQESIKAEMNWWGTDRPDTLRWKFLGLVDYDSWLRRPPEKGGGAQSASIIKPTPAFTLYAPRPNPAIRTVKIAYSIPNRCKTELIICDASGRVITKRTEESDAGSYEYLWNRKDQRGKEVPNGIYIIRLKAGDNLQTQKLTLAR</sequence>
<proteinExistence type="predicted"/>
<reference evidence="5" key="1">
    <citation type="journal article" date="2020" name="mSystems">
        <title>Genome- and Community-Level Interaction Insights into Carbon Utilization and Element Cycling Functions of Hydrothermarchaeota in Hydrothermal Sediment.</title>
        <authorList>
            <person name="Zhou Z."/>
            <person name="Liu Y."/>
            <person name="Xu W."/>
            <person name="Pan J."/>
            <person name="Luo Z.H."/>
            <person name="Li M."/>
        </authorList>
    </citation>
    <scope>NUCLEOTIDE SEQUENCE [LARGE SCALE GENOMIC DNA]</scope>
    <source>
        <strain evidence="5">SpSt-876</strain>
    </source>
</reference>
<dbReference type="InterPro" id="IPR011050">
    <property type="entry name" value="Pectin_lyase_fold/virulence"/>
</dbReference>
<comment type="caution">
    <text evidence="5">The sequence shown here is derived from an EMBL/GenBank/DDBJ whole genome shotgun (WGS) entry which is preliminary data.</text>
</comment>
<dbReference type="NCBIfam" id="TIGR03804">
    <property type="entry name" value="para_beta_helix"/>
    <property type="match status" value="1"/>
</dbReference>
<organism evidence="5">
    <name type="scientific">candidate division WOR-3 bacterium</name>
    <dbReference type="NCBI Taxonomy" id="2052148"/>
    <lineage>
        <taxon>Bacteria</taxon>
        <taxon>Bacteria division WOR-3</taxon>
    </lineage>
</organism>
<dbReference type="InterPro" id="IPR026444">
    <property type="entry name" value="Secre_tail"/>
</dbReference>
<feature type="domain" description="Right handed beta helix" evidence="4">
    <location>
        <begin position="295"/>
        <end position="410"/>
    </location>
</feature>
<comment type="pathway">
    <text evidence="1">Protein modification; protein ubiquitination.</text>
</comment>
<protein>
    <submittedName>
        <fullName evidence="5">T9SS type A sorting domain-containing protein</fullName>
    </submittedName>
</protein>
<dbReference type="PANTHER" id="PTHR22990">
    <property type="entry name" value="F-BOX ONLY PROTEIN"/>
    <property type="match status" value="1"/>
</dbReference>
<dbReference type="EMBL" id="DTLI01000101">
    <property type="protein sequence ID" value="HHS52015.1"/>
    <property type="molecule type" value="Genomic_DNA"/>
</dbReference>
<dbReference type="InterPro" id="IPR039448">
    <property type="entry name" value="Beta_helix"/>
</dbReference>
<dbReference type="SUPFAM" id="SSF51126">
    <property type="entry name" value="Pectin lyase-like"/>
    <property type="match status" value="1"/>
</dbReference>
<accession>A0A7C6EAP0</accession>
<dbReference type="InterPro" id="IPR006626">
    <property type="entry name" value="PbH1"/>
</dbReference>
<name>A0A7C6EAP0_UNCW3</name>
<keyword evidence="3" id="KW-0833">Ubl conjugation pathway</keyword>
<dbReference type="Gene3D" id="2.160.20.10">
    <property type="entry name" value="Single-stranded right-handed beta-helix, Pectin lyase-like"/>
    <property type="match status" value="1"/>
</dbReference>
<evidence type="ECO:0000256" key="2">
    <source>
        <dbReference type="ARBA" id="ARBA00022737"/>
    </source>
</evidence>
<dbReference type="InterPro" id="IPR051550">
    <property type="entry name" value="SCF-Subunits/Alg-Epimerases"/>
</dbReference>
<evidence type="ECO:0000259" key="4">
    <source>
        <dbReference type="Pfam" id="PF13229"/>
    </source>
</evidence>
<dbReference type="PANTHER" id="PTHR22990:SF15">
    <property type="entry name" value="F-BOX ONLY PROTEIN 10"/>
    <property type="match status" value="1"/>
</dbReference>
<gene>
    <name evidence="5" type="ORF">ENW73_03980</name>
</gene>
<dbReference type="AlphaFoldDB" id="A0A7C6EAP0"/>
<evidence type="ECO:0000313" key="5">
    <source>
        <dbReference type="EMBL" id="HHS52015.1"/>
    </source>
</evidence>
<evidence type="ECO:0000256" key="3">
    <source>
        <dbReference type="ARBA" id="ARBA00022786"/>
    </source>
</evidence>
<keyword evidence="2" id="KW-0677">Repeat</keyword>